<protein>
    <submittedName>
        <fullName evidence="3">Low-density lipoprotein receptor-related protein 11-like</fullName>
    </submittedName>
</protein>
<keyword evidence="1" id="KW-0812">Transmembrane</keyword>
<dbReference type="PANTHER" id="PTHR46876">
    <property type="entry name" value="LOW-DENSITY LIPOPROTEIN RECEPTOR-RELATED PROTEIN 11"/>
    <property type="match status" value="1"/>
</dbReference>
<dbReference type="AlphaFoldDB" id="A0A1S4EKQ1"/>
<evidence type="ECO:0000256" key="1">
    <source>
        <dbReference type="SAM" id="Phobius"/>
    </source>
</evidence>
<name>A0A1S4EKQ1_DIACI</name>
<feature type="transmembrane region" description="Helical" evidence="1">
    <location>
        <begin position="20"/>
        <end position="44"/>
    </location>
</feature>
<accession>A0A1S4EKQ1</accession>
<evidence type="ECO:0000313" key="3">
    <source>
        <dbReference type="RefSeq" id="XP_017302736.1"/>
    </source>
</evidence>
<dbReference type="GeneID" id="108253384"/>
<dbReference type="PaxDb" id="121845-A0A1S4EKQ1"/>
<dbReference type="RefSeq" id="XP_017302736.1">
    <property type="nucleotide sequence ID" value="XM_017447247.2"/>
</dbReference>
<keyword evidence="1" id="KW-1133">Transmembrane helix</keyword>
<dbReference type="PANTHER" id="PTHR46876:SF1">
    <property type="entry name" value="LOW-DENSITY LIPOPROTEIN RECEPTOR-RELATED PROTEIN 11"/>
    <property type="match status" value="1"/>
</dbReference>
<organism evidence="2 3">
    <name type="scientific">Diaphorina citri</name>
    <name type="common">Asian citrus psyllid</name>
    <dbReference type="NCBI Taxonomy" id="121845"/>
    <lineage>
        <taxon>Eukaryota</taxon>
        <taxon>Metazoa</taxon>
        <taxon>Ecdysozoa</taxon>
        <taxon>Arthropoda</taxon>
        <taxon>Hexapoda</taxon>
        <taxon>Insecta</taxon>
        <taxon>Pterygota</taxon>
        <taxon>Neoptera</taxon>
        <taxon>Paraneoptera</taxon>
        <taxon>Hemiptera</taxon>
        <taxon>Sternorrhyncha</taxon>
        <taxon>Psylloidea</taxon>
        <taxon>Psyllidae</taxon>
        <taxon>Diaphorininae</taxon>
        <taxon>Diaphorina</taxon>
    </lineage>
</organism>
<gene>
    <name evidence="3" type="primary">LOC108253384</name>
</gene>
<sequence length="74" mass="8432">MSTEILIKESVSEHSDNNFYPSSAIIVFTCSLFLTVTLVILLCCRLKMIRRRLRKGGKSTYAHDADFLVNGMYL</sequence>
<dbReference type="Proteomes" id="UP000079169">
    <property type="component" value="Unplaced"/>
</dbReference>
<reference evidence="3" key="1">
    <citation type="submission" date="2025-08" db="UniProtKB">
        <authorList>
            <consortium name="RefSeq"/>
        </authorList>
    </citation>
    <scope>IDENTIFICATION</scope>
</reference>
<evidence type="ECO:0000313" key="2">
    <source>
        <dbReference type="Proteomes" id="UP000079169"/>
    </source>
</evidence>
<dbReference type="KEGG" id="dci:108253384"/>
<proteinExistence type="predicted"/>
<keyword evidence="1" id="KW-0472">Membrane</keyword>
<keyword evidence="2" id="KW-1185">Reference proteome</keyword>